<dbReference type="PANTHER" id="PTHR43877:SF2">
    <property type="entry name" value="AMINOALKYLPHOSPHONATE N-ACETYLTRANSFERASE-RELATED"/>
    <property type="match status" value="1"/>
</dbReference>
<dbReference type="RefSeq" id="WP_099105267.1">
    <property type="nucleotide sequence ID" value="NZ_JAATJF010000001.1"/>
</dbReference>
<dbReference type="Pfam" id="PF00583">
    <property type="entry name" value="Acetyltransf_1"/>
    <property type="match status" value="1"/>
</dbReference>
<dbReference type="PROSITE" id="PS51186">
    <property type="entry name" value="GNAT"/>
    <property type="match status" value="1"/>
</dbReference>
<evidence type="ECO:0000256" key="2">
    <source>
        <dbReference type="ARBA" id="ARBA00023315"/>
    </source>
</evidence>
<dbReference type="GO" id="GO:0016747">
    <property type="term" value="F:acyltransferase activity, transferring groups other than amino-acyl groups"/>
    <property type="evidence" value="ECO:0007669"/>
    <property type="project" value="InterPro"/>
</dbReference>
<dbReference type="PANTHER" id="PTHR43877">
    <property type="entry name" value="AMINOALKYLPHOSPHONATE N-ACETYLTRANSFERASE-RELATED-RELATED"/>
    <property type="match status" value="1"/>
</dbReference>
<dbReference type="Proteomes" id="UP000226437">
    <property type="component" value="Unassembled WGS sequence"/>
</dbReference>
<dbReference type="InterPro" id="IPR016181">
    <property type="entry name" value="Acyl_CoA_acyltransferase"/>
</dbReference>
<keyword evidence="5" id="KW-1185">Reference proteome</keyword>
<gene>
    <name evidence="4" type="ORF">CGL56_04425</name>
</gene>
<organism evidence="4 5">
    <name type="scientific">Neolewinella marina</name>
    <dbReference type="NCBI Taxonomy" id="438751"/>
    <lineage>
        <taxon>Bacteria</taxon>
        <taxon>Pseudomonadati</taxon>
        <taxon>Bacteroidota</taxon>
        <taxon>Saprospiria</taxon>
        <taxon>Saprospirales</taxon>
        <taxon>Lewinellaceae</taxon>
        <taxon>Neolewinella</taxon>
    </lineage>
</organism>
<evidence type="ECO:0000259" key="3">
    <source>
        <dbReference type="PROSITE" id="PS51186"/>
    </source>
</evidence>
<name>A0A2G0CJY7_9BACT</name>
<evidence type="ECO:0000256" key="1">
    <source>
        <dbReference type="ARBA" id="ARBA00022679"/>
    </source>
</evidence>
<reference evidence="4 5" key="1">
    <citation type="submission" date="2017-10" db="EMBL/GenBank/DDBJ databases">
        <title>The draft genome sequence of Lewinella marina KCTC 32374.</title>
        <authorList>
            <person name="Wang K."/>
        </authorList>
    </citation>
    <scope>NUCLEOTIDE SEQUENCE [LARGE SCALE GENOMIC DNA]</scope>
    <source>
        <strain evidence="4 5">MKG-38</strain>
    </source>
</reference>
<proteinExistence type="predicted"/>
<dbReference type="CDD" id="cd04301">
    <property type="entry name" value="NAT_SF"/>
    <property type="match status" value="1"/>
</dbReference>
<dbReference type="InterPro" id="IPR050832">
    <property type="entry name" value="Bact_Acetyltransf"/>
</dbReference>
<dbReference type="Gene3D" id="3.40.630.30">
    <property type="match status" value="1"/>
</dbReference>
<feature type="domain" description="N-acetyltransferase" evidence="3">
    <location>
        <begin position="2"/>
        <end position="160"/>
    </location>
</feature>
<dbReference type="EMBL" id="PDLO01000001">
    <property type="protein sequence ID" value="PHL00287.1"/>
    <property type="molecule type" value="Genomic_DNA"/>
</dbReference>
<dbReference type="OrthoDB" id="5419426at2"/>
<dbReference type="AlphaFoldDB" id="A0A2G0CJY7"/>
<protein>
    <submittedName>
        <fullName evidence="4">GNAT family N-acetyltransferase</fullName>
    </submittedName>
</protein>
<dbReference type="InterPro" id="IPR000182">
    <property type="entry name" value="GNAT_dom"/>
</dbReference>
<dbReference type="SUPFAM" id="SSF55729">
    <property type="entry name" value="Acyl-CoA N-acyltransferases (Nat)"/>
    <property type="match status" value="1"/>
</dbReference>
<keyword evidence="1 4" id="KW-0808">Transferase</keyword>
<comment type="caution">
    <text evidence="4">The sequence shown here is derived from an EMBL/GenBank/DDBJ whole genome shotgun (WGS) entry which is preliminary data.</text>
</comment>
<accession>A0A2G0CJY7</accession>
<keyword evidence="2" id="KW-0012">Acyltransferase</keyword>
<evidence type="ECO:0000313" key="5">
    <source>
        <dbReference type="Proteomes" id="UP000226437"/>
    </source>
</evidence>
<evidence type="ECO:0000313" key="4">
    <source>
        <dbReference type="EMBL" id="PHL00287.1"/>
    </source>
</evidence>
<sequence length="160" mass="17429">MLQLRPITPADNPIVARIVRTVMPEFNCVGEGFSINDPELADMYAAYSAPRSAYYMLTQDGRPVGVGGYAPLAGGDGTVCELRKMYLLPESRGLGGGRMLLEKCLQAAEADGYERMYLETVRAMTAAVRLYASYGFTPLAAPLGNTGHSGCDRFMIRSFR</sequence>